<reference evidence="2" key="1">
    <citation type="journal article" date="2019" name="G3 (Bethesda)">
        <title>Genome Assemblies of Two Rare Opportunistic Yeast Pathogens: Diutina rugosa (syn. Candida rugosa) and Trichomonascus ciferrii (syn. Candida ciferrii).</title>
        <authorList>
            <person name="Mixao V."/>
            <person name="Saus E."/>
            <person name="Hansen A.P."/>
            <person name="Lass-Florl C."/>
            <person name="Gabaldon T."/>
        </authorList>
    </citation>
    <scope>NUCLEOTIDE SEQUENCE</scope>
    <source>
        <strain evidence="2">CBS 4856</strain>
    </source>
</reference>
<comment type="caution">
    <text evidence="2">The sequence shown here is derived from an EMBL/GenBank/DDBJ whole genome shotgun (WGS) entry which is preliminary data.</text>
</comment>
<organism evidence="2 3">
    <name type="scientific">Trichomonascus ciferrii</name>
    <dbReference type="NCBI Taxonomy" id="44093"/>
    <lineage>
        <taxon>Eukaryota</taxon>
        <taxon>Fungi</taxon>
        <taxon>Dikarya</taxon>
        <taxon>Ascomycota</taxon>
        <taxon>Saccharomycotina</taxon>
        <taxon>Dipodascomycetes</taxon>
        <taxon>Dipodascales</taxon>
        <taxon>Trichomonascaceae</taxon>
        <taxon>Trichomonascus</taxon>
        <taxon>Trichomonascus ciferrii complex</taxon>
    </lineage>
</organism>
<keyword evidence="3" id="KW-1185">Reference proteome</keyword>
<evidence type="ECO:0000313" key="3">
    <source>
        <dbReference type="Proteomes" id="UP000761534"/>
    </source>
</evidence>
<name>A0A642V0P4_9ASCO</name>
<sequence length="77" mass="8131">MQFKNILFTTVAALATFAAAEESQNDGGFGQILSKLVDIFQDVSDNGGESLTDAANEALEDLKPEIAKLVQDITGAI</sequence>
<proteinExistence type="predicted"/>
<dbReference type="Proteomes" id="UP000761534">
    <property type="component" value="Unassembled WGS sequence"/>
</dbReference>
<feature type="signal peptide" evidence="1">
    <location>
        <begin position="1"/>
        <end position="20"/>
    </location>
</feature>
<dbReference type="AlphaFoldDB" id="A0A642V0P4"/>
<feature type="chain" id="PRO_5025052724" evidence="1">
    <location>
        <begin position="21"/>
        <end position="77"/>
    </location>
</feature>
<gene>
    <name evidence="2" type="ORF">TRICI_004310</name>
</gene>
<dbReference type="VEuPathDB" id="FungiDB:TRICI_004310"/>
<dbReference type="EMBL" id="SWFS01000330">
    <property type="protein sequence ID" value="KAA8909925.1"/>
    <property type="molecule type" value="Genomic_DNA"/>
</dbReference>
<keyword evidence="1" id="KW-0732">Signal</keyword>
<protein>
    <submittedName>
        <fullName evidence="2">Uncharacterized protein</fullName>
    </submittedName>
</protein>
<accession>A0A642V0P4</accession>
<evidence type="ECO:0000256" key="1">
    <source>
        <dbReference type="SAM" id="SignalP"/>
    </source>
</evidence>
<evidence type="ECO:0000313" key="2">
    <source>
        <dbReference type="EMBL" id="KAA8909925.1"/>
    </source>
</evidence>